<dbReference type="SUPFAM" id="SSF54427">
    <property type="entry name" value="NTF2-like"/>
    <property type="match status" value="1"/>
</dbReference>
<dbReference type="Proteomes" id="UP000222824">
    <property type="component" value="Unassembled WGS sequence"/>
</dbReference>
<protein>
    <recommendedName>
        <fullName evidence="3">DUF4440 domain-containing protein</fullName>
    </recommendedName>
</protein>
<name>A0A2G1WGV7_9EURY</name>
<accession>A0A2G1WGV7</accession>
<dbReference type="Pfam" id="PF07366">
    <property type="entry name" value="SnoaL"/>
    <property type="match status" value="1"/>
</dbReference>
<dbReference type="GO" id="GO:0030638">
    <property type="term" value="P:polyketide metabolic process"/>
    <property type="evidence" value="ECO:0007669"/>
    <property type="project" value="InterPro"/>
</dbReference>
<evidence type="ECO:0000313" key="1">
    <source>
        <dbReference type="EMBL" id="PHQ38089.1"/>
    </source>
</evidence>
<dbReference type="PANTHER" id="PTHR38436:SF1">
    <property type="entry name" value="ESTER CYCLASE"/>
    <property type="match status" value="1"/>
</dbReference>
<keyword evidence="2" id="KW-1185">Reference proteome</keyword>
<comment type="caution">
    <text evidence="1">The sequence shown here is derived from an EMBL/GenBank/DDBJ whole genome shotgun (WGS) entry which is preliminary data.</text>
</comment>
<sequence length="139" mass="15537">MRQLFEEAWTDGDLDVVDEIVADGFVFTRGGEIQTGGPELYKSLIRTTREMFPDMEYRVDDVIVGDGGDAVTVRWTVTATHEGGYKGVEPTNQTIEMEGLELNKFEDGRLVETCTYPHWVGFLEDVGVLPLTDSPETNT</sequence>
<organism evidence="1 2">
    <name type="scientific">Halorubrum persicum</name>
    <dbReference type="NCBI Taxonomy" id="1383844"/>
    <lineage>
        <taxon>Archaea</taxon>
        <taxon>Methanobacteriati</taxon>
        <taxon>Methanobacteriota</taxon>
        <taxon>Stenosarchaea group</taxon>
        <taxon>Halobacteria</taxon>
        <taxon>Halobacteriales</taxon>
        <taxon>Haloferacaceae</taxon>
        <taxon>Halorubrum</taxon>
    </lineage>
</organism>
<reference evidence="1 2" key="1">
    <citation type="journal article" date="2014" name="Front. Microbiol.">
        <title>Population and genomic analysis of the genus Halorubrum.</title>
        <authorList>
            <person name="Fullmer M.S."/>
            <person name="Soucy S.M."/>
            <person name="Swithers K.S."/>
            <person name="Makkay A.M."/>
            <person name="Wheeler R."/>
            <person name="Ventosa A."/>
            <person name="Gogarten J.P."/>
            <person name="Papke R.T."/>
        </authorList>
    </citation>
    <scope>NUCLEOTIDE SEQUENCE [LARGE SCALE GENOMIC DNA]</scope>
    <source>
        <strain evidence="1 2">C49</strain>
    </source>
</reference>
<proteinExistence type="predicted"/>
<evidence type="ECO:0008006" key="3">
    <source>
        <dbReference type="Google" id="ProtNLM"/>
    </source>
</evidence>
<dbReference type="InterPro" id="IPR009959">
    <property type="entry name" value="Cyclase_SnoaL-like"/>
</dbReference>
<dbReference type="PANTHER" id="PTHR38436">
    <property type="entry name" value="POLYKETIDE CYCLASE SNOAL-LIKE DOMAIN"/>
    <property type="match status" value="1"/>
</dbReference>
<gene>
    <name evidence="1" type="ORF">DJ69_13490</name>
</gene>
<dbReference type="AlphaFoldDB" id="A0A2G1WGV7"/>
<dbReference type="EMBL" id="NHOA01000122">
    <property type="protein sequence ID" value="PHQ38089.1"/>
    <property type="molecule type" value="Genomic_DNA"/>
</dbReference>
<dbReference type="Gene3D" id="3.10.450.50">
    <property type="match status" value="1"/>
</dbReference>
<evidence type="ECO:0000313" key="2">
    <source>
        <dbReference type="Proteomes" id="UP000222824"/>
    </source>
</evidence>
<dbReference type="InterPro" id="IPR032710">
    <property type="entry name" value="NTF2-like_dom_sf"/>
</dbReference>
<dbReference type="OrthoDB" id="199763at2157"/>